<evidence type="ECO:0000256" key="1">
    <source>
        <dbReference type="SAM" id="MobiDB-lite"/>
    </source>
</evidence>
<feature type="region of interest" description="Disordered" evidence="1">
    <location>
        <begin position="1"/>
        <end position="83"/>
    </location>
</feature>
<keyword evidence="3" id="KW-1185">Reference proteome</keyword>
<accession>A0A8H3ZYT1</accession>
<dbReference type="Proteomes" id="UP000434172">
    <property type="component" value="Unassembled WGS sequence"/>
</dbReference>
<comment type="caution">
    <text evidence="2">The sequence shown here is derived from an EMBL/GenBank/DDBJ whole genome shotgun (WGS) entry which is preliminary data.</text>
</comment>
<dbReference type="EMBL" id="WOWK01000004">
    <property type="protein sequence ID" value="KAF0331285.1"/>
    <property type="molecule type" value="Genomic_DNA"/>
</dbReference>
<protein>
    <submittedName>
        <fullName evidence="2">Uncharacterized protein</fullName>
    </submittedName>
</protein>
<feature type="compositionally biased region" description="Basic and acidic residues" evidence="1">
    <location>
        <begin position="67"/>
        <end position="83"/>
    </location>
</feature>
<proteinExistence type="predicted"/>
<dbReference type="AlphaFoldDB" id="A0A8H3ZYT1"/>
<gene>
    <name evidence="2" type="ORF">GQ607_001593</name>
</gene>
<dbReference type="OrthoDB" id="4847618at2759"/>
<reference evidence="2 3" key="1">
    <citation type="submission" date="2019-12" db="EMBL/GenBank/DDBJ databases">
        <title>A genome sequence resource for the geographically widespread anthracnose pathogen Colletotrichum asianum.</title>
        <authorList>
            <person name="Meng Y."/>
        </authorList>
    </citation>
    <scope>NUCLEOTIDE SEQUENCE [LARGE SCALE GENOMIC DNA]</scope>
    <source>
        <strain evidence="2 3">ICMP 18580</strain>
    </source>
</reference>
<evidence type="ECO:0000313" key="2">
    <source>
        <dbReference type="EMBL" id="KAF0331285.1"/>
    </source>
</evidence>
<feature type="compositionally biased region" description="Polar residues" evidence="1">
    <location>
        <begin position="21"/>
        <end position="30"/>
    </location>
</feature>
<organism evidence="2 3">
    <name type="scientific">Colletotrichum asianum</name>
    <dbReference type="NCBI Taxonomy" id="702518"/>
    <lineage>
        <taxon>Eukaryota</taxon>
        <taxon>Fungi</taxon>
        <taxon>Dikarya</taxon>
        <taxon>Ascomycota</taxon>
        <taxon>Pezizomycotina</taxon>
        <taxon>Sordariomycetes</taxon>
        <taxon>Hypocreomycetidae</taxon>
        <taxon>Glomerellales</taxon>
        <taxon>Glomerellaceae</taxon>
        <taxon>Colletotrichum</taxon>
        <taxon>Colletotrichum gloeosporioides species complex</taxon>
    </lineage>
</organism>
<sequence length="83" mass="9217">MSDGSQKSNYYGDVPAKPSHKYSSADSAKTQSKRRQAKFELAPDGTPYHAASQTSGSRSSKKQHKAAMKDKIKDFDRQFSDQC</sequence>
<evidence type="ECO:0000313" key="3">
    <source>
        <dbReference type="Proteomes" id="UP000434172"/>
    </source>
</evidence>
<name>A0A8H3ZYT1_9PEZI</name>